<dbReference type="InterPro" id="IPR002347">
    <property type="entry name" value="SDR_fam"/>
</dbReference>
<keyword evidence="3" id="KW-0560">Oxidoreductase</keyword>
<name>A0A0D7BF21_9AGAR</name>
<evidence type="ECO:0000256" key="2">
    <source>
        <dbReference type="ARBA" id="ARBA00022857"/>
    </source>
</evidence>
<dbReference type="CDD" id="cd05374">
    <property type="entry name" value="17beta-HSD-like_SDR_c"/>
    <property type="match status" value="1"/>
</dbReference>
<dbReference type="STRING" id="1314674.A0A0D7BF21"/>
<evidence type="ECO:0000313" key="5">
    <source>
        <dbReference type="EMBL" id="KIY69137.1"/>
    </source>
</evidence>
<dbReference type="EMBL" id="KN880489">
    <property type="protein sequence ID" value="KIY69137.1"/>
    <property type="molecule type" value="Genomic_DNA"/>
</dbReference>
<dbReference type="FunFam" id="3.40.50.720:FF:000261">
    <property type="entry name" value="NADPH-dependent 1-acyldihydroxyacetone phosphate reductase"/>
    <property type="match status" value="1"/>
</dbReference>
<dbReference type="PRINTS" id="PR00080">
    <property type="entry name" value="SDRFAMILY"/>
</dbReference>
<evidence type="ECO:0000256" key="3">
    <source>
        <dbReference type="ARBA" id="ARBA00023002"/>
    </source>
</evidence>
<sequence>MSKRIVLITGCTIGGIGAALVERFAEEGCIVYATARRLNAMDGFQHPNIRTLSLDVTKEEQVHSVVDEVYKREGQIDVLVNNAGRAAFGPVIDVPTEQVKETYEINFFGTLRLCQAVVPIMAKRSSGLIINVGSVGGEIPTPWHGIYSSSKAAVHNLTDTLALECKPLGINVMLLSPGSVTSNFSKNTEGVFSLPADSLFKAYLPGIMRRVYTSQKTRSMPADAFAREVVGKALQRNPPTYFTSGGNSFIYYIMSWWPRSLALHFLWTQYNQTS</sequence>
<dbReference type="PANTHER" id="PTHR44169">
    <property type="entry name" value="NADPH-DEPENDENT 1-ACYLDIHYDROXYACETONE PHOSPHATE REDUCTASE"/>
    <property type="match status" value="1"/>
</dbReference>
<dbReference type="Proteomes" id="UP000054007">
    <property type="component" value="Unassembled WGS sequence"/>
</dbReference>
<dbReference type="InterPro" id="IPR036291">
    <property type="entry name" value="NAD(P)-bd_dom_sf"/>
</dbReference>
<dbReference type="AlphaFoldDB" id="A0A0D7BF21"/>
<evidence type="ECO:0000256" key="1">
    <source>
        <dbReference type="ARBA" id="ARBA00006484"/>
    </source>
</evidence>
<reference evidence="5 6" key="1">
    <citation type="journal article" date="2015" name="Fungal Genet. Biol.">
        <title>Evolution of novel wood decay mechanisms in Agaricales revealed by the genome sequences of Fistulina hepatica and Cylindrobasidium torrendii.</title>
        <authorList>
            <person name="Floudas D."/>
            <person name="Held B.W."/>
            <person name="Riley R."/>
            <person name="Nagy L.G."/>
            <person name="Koehler G."/>
            <person name="Ransdell A.S."/>
            <person name="Younus H."/>
            <person name="Chow J."/>
            <person name="Chiniquy J."/>
            <person name="Lipzen A."/>
            <person name="Tritt A."/>
            <person name="Sun H."/>
            <person name="Haridas S."/>
            <person name="LaButti K."/>
            <person name="Ohm R.A."/>
            <person name="Kues U."/>
            <person name="Blanchette R.A."/>
            <person name="Grigoriev I.V."/>
            <person name="Minto R.E."/>
            <person name="Hibbett D.S."/>
        </authorList>
    </citation>
    <scope>NUCLEOTIDE SEQUENCE [LARGE SCALE GENOMIC DNA]</scope>
    <source>
        <strain evidence="5 6">FP15055 ss-10</strain>
    </source>
</reference>
<gene>
    <name evidence="5" type="ORF">CYLTODRAFT_373161</name>
</gene>
<evidence type="ECO:0000313" key="6">
    <source>
        <dbReference type="Proteomes" id="UP000054007"/>
    </source>
</evidence>
<dbReference type="Gene3D" id="3.40.50.720">
    <property type="entry name" value="NAD(P)-binding Rossmann-like Domain"/>
    <property type="match status" value="1"/>
</dbReference>
<dbReference type="GO" id="GO:0005783">
    <property type="term" value="C:endoplasmic reticulum"/>
    <property type="evidence" value="ECO:0007669"/>
    <property type="project" value="TreeGrafter"/>
</dbReference>
<proteinExistence type="inferred from homology"/>
<dbReference type="InterPro" id="IPR020904">
    <property type="entry name" value="Sc_DH/Rdtase_CS"/>
</dbReference>
<dbReference type="GO" id="GO:0016491">
    <property type="term" value="F:oxidoreductase activity"/>
    <property type="evidence" value="ECO:0007669"/>
    <property type="project" value="UniProtKB-KW"/>
</dbReference>
<dbReference type="OrthoDB" id="2102561at2759"/>
<dbReference type="PRINTS" id="PR00081">
    <property type="entry name" value="GDHRDH"/>
</dbReference>
<accession>A0A0D7BF21</accession>
<organism evidence="5 6">
    <name type="scientific">Cylindrobasidium torrendii FP15055 ss-10</name>
    <dbReference type="NCBI Taxonomy" id="1314674"/>
    <lineage>
        <taxon>Eukaryota</taxon>
        <taxon>Fungi</taxon>
        <taxon>Dikarya</taxon>
        <taxon>Basidiomycota</taxon>
        <taxon>Agaricomycotina</taxon>
        <taxon>Agaricomycetes</taxon>
        <taxon>Agaricomycetidae</taxon>
        <taxon>Agaricales</taxon>
        <taxon>Marasmiineae</taxon>
        <taxon>Physalacriaceae</taxon>
        <taxon>Cylindrobasidium</taxon>
    </lineage>
</organism>
<dbReference type="PANTHER" id="PTHR44169:SF6">
    <property type="entry name" value="NADPH-DEPENDENT 1-ACYLDIHYDROXYACETONE PHOSPHATE REDUCTASE"/>
    <property type="match status" value="1"/>
</dbReference>
<dbReference type="Pfam" id="PF00106">
    <property type="entry name" value="adh_short"/>
    <property type="match status" value="1"/>
</dbReference>
<evidence type="ECO:0000256" key="4">
    <source>
        <dbReference type="RuleBase" id="RU000363"/>
    </source>
</evidence>
<dbReference type="PROSITE" id="PS00061">
    <property type="entry name" value="ADH_SHORT"/>
    <property type="match status" value="1"/>
</dbReference>
<dbReference type="SUPFAM" id="SSF51735">
    <property type="entry name" value="NAD(P)-binding Rossmann-fold domains"/>
    <property type="match status" value="1"/>
</dbReference>
<keyword evidence="2" id="KW-0521">NADP</keyword>
<keyword evidence="6" id="KW-1185">Reference proteome</keyword>
<protein>
    <submittedName>
        <fullName evidence="5">Oxidoreductase</fullName>
    </submittedName>
</protein>
<comment type="similarity">
    <text evidence="1 4">Belongs to the short-chain dehydrogenases/reductases (SDR) family.</text>
</comment>